<keyword evidence="1" id="KW-0472">Membrane</keyword>
<evidence type="ECO:0000256" key="1">
    <source>
        <dbReference type="SAM" id="Phobius"/>
    </source>
</evidence>
<evidence type="ECO:0000313" key="2">
    <source>
        <dbReference type="EMBL" id="SQC93156.1"/>
    </source>
</evidence>
<dbReference type="EMBL" id="UAVU01000010">
    <property type="protein sequence ID" value="SQC93156.1"/>
    <property type="molecule type" value="Genomic_DNA"/>
</dbReference>
<dbReference type="AlphaFoldDB" id="A0A2X3J0W2"/>
<gene>
    <name evidence="2" type="primary">ydgI_2</name>
    <name evidence="2" type="ORF">NCTC12120_06270</name>
</gene>
<accession>A0A2X3J0W2</accession>
<protein>
    <submittedName>
        <fullName evidence="2">Arginine/ornithine antiporter</fullName>
    </submittedName>
</protein>
<reference evidence="2 3" key="1">
    <citation type="submission" date="2018-06" db="EMBL/GenBank/DDBJ databases">
        <authorList>
            <consortium name="Pathogen Informatics"/>
            <person name="Doyle S."/>
        </authorList>
    </citation>
    <scope>NUCLEOTIDE SEQUENCE [LARGE SCALE GENOMIC DNA]</scope>
    <source>
        <strain evidence="2 3">NCTC12120</strain>
    </source>
</reference>
<feature type="transmembrane region" description="Helical" evidence="1">
    <location>
        <begin position="74"/>
        <end position="95"/>
    </location>
</feature>
<keyword evidence="1" id="KW-1133">Transmembrane helix</keyword>
<feature type="transmembrane region" description="Helical" evidence="1">
    <location>
        <begin position="21"/>
        <end position="38"/>
    </location>
</feature>
<proteinExistence type="predicted"/>
<feature type="transmembrane region" description="Helical" evidence="1">
    <location>
        <begin position="44"/>
        <end position="62"/>
    </location>
</feature>
<organism evidence="2 3">
    <name type="scientific">Cedecea neteri</name>
    <dbReference type="NCBI Taxonomy" id="158822"/>
    <lineage>
        <taxon>Bacteria</taxon>
        <taxon>Pseudomonadati</taxon>
        <taxon>Pseudomonadota</taxon>
        <taxon>Gammaproteobacteria</taxon>
        <taxon>Enterobacterales</taxon>
        <taxon>Enterobacteriaceae</taxon>
        <taxon>Cedecea</taxon>
    </lineage>
</organism>
<name>A0A2X3J0W2_9ENTR</name>
<dbReference type="Proteomes" id="UP000251197">
    <property type="component" value="Unassembled WGS sequence"/>
</dbReference>
<keyword evidence="1" id="KW-0812">Transmembrane</keyword>
<evidence type="ECO:0000313" key="3">
    <source>
        <dbReference type="Proteomes" id="UP000251197"/>
    </source>
</evidence>
<sequence>MILVPYFLVGAYLLKIATRPLHRAIGFGACLYGLWLLYASGPMHLLLSVVLYAPGLLVFIYARRTHTHEKSLNLKERTMICLMLLAAFPATWMLVG</sequence>